<protein>
    <submittedName>
        <fullName evidence="1">Uncharacterized protein</fullName>
    </submittedName>
</protein>
<gene>
    <name evidence="1" type="ORF">PLEPLA_LOCUS37795</name>
</gene>
<evidence type="ECO:0000313" key="2">
    <source>
        <dbReference type="Proteomes" id="UP001153269"/>
    </source>
</evidence>
<organism evidence="1 2">
    <name type="scientific">Pleuronectes platessa</name>
    <name type="common">European plaice</name>
    <dbReference type="NCBI Taxonomy" id="8262"/>
    <lineage>
        <taxon>Eukaryota</taxon>
        <taxon>Metazoa</taxon>
        <taxon>Chordata</taxon>
        <taxon>Craniata</taxon>
        <taxon>Vertebrata</taxon>
        <taxon>Euteleostomi</taxon>
        <taxon>Actinopterygii</taxon>
        <taxon>Neopterygii</taxon>
        <taxon>Teleostei</taxon>
        <taxon>Neoteleostei</taxon>
        <taxon>Acanthomorphata</taxon>
        <taxon>Carangaria</taxon>
        <taxon>Pleuronectiformes</taxon>
        <taxon>Pleuronectoidei</taxon>
        <taxon>Pleuronectidae</taxon>
        <taxon>Pleuronectes</taxon>
    </lineage>
</organism>
<keyword evidence="2" id="KW-1185">Reference proteome</keyword>
<reference evidence="1" key="1">
    <citation type="submission" date="2020-03" db="EMBL/GenBank/DDBJ databases">
        <authorList>
            <person name="Weist P."/>
        </authorList>
    </citation>
    <scope>NUCLEOTIDE SEQUENCE</scope>
</reference>
<dbReference type="EMBL" id="CADEAL010004041">
    <property type="protein sequence ID" value="CAB1450106.1"/>
    <property type="molecule type" value="Genomic_DNA"/>
</dbReference>
<evidence type="ECO:0000313" key="1">
    <source>
        <dbReference type="EMBL" id="CAB1450106.1"/>
    </source>
</evidence>
<name>A0A9N7Z4R9_PLEPL</name>
<dbReference type="AlphaFoldDB" id="A0A9N7Z4R9"/>
<accession>A0A9N7Z4R9</accession>
<proteinExistence type="predicted"/>
<comment type="caution">
    <text evidence="1">The sequence shown here is derived from an EMBL/GenBank/DDBJ whole genome shotgun (WGS) entry which is preliminary data.</text>
</comment>
<dbReference type="Proteomes" id="UP001153269">
    <property type="component" value="Unassembled WGS sequence"/>
</dbReference>
<sequence>MSTIQMEDGVMAWISAVSSRGGMVEVVIEPLNILPEDDPLDLLSHNDAHCLGRCLTLLHCCVLVLLEAPLVELCCLVITALLSCTDISYHK</sequence>